<reference evidence="1" key="2">
    <citation type="submission" date="2020-11" db="EMBL/GenBank/DDBJ databases">
        <authorList>
            <person name="McCartney M.A."/>
            <person name="Auch B."/>
            <person name="Kono T."/>
            <person name="Mallez S."/>
            <person name="Becker A."/>
            <person name="Gohl D.M."/>
            <person name="Silverstein K.A.T."/>
            <person name="Koren S."/>
            <person name="Bechman K.B."/>
            <person name="Herman A."/>
            <person name="Abrahante J.E."/>
            <person name="Garbe J."/>
        </authorList>
    </citation>
    <scope>NUCLEOTIDE SEQUENCE</scope>
    <source>
        <strain evidence="1">Duluth1</strain>
        <tissue evidence="1">Whole animal</tissue>
    </source>
</reference>
<gene>
    <name evidence="1" type="ORF">DPMN_053929</name>
</gene>
<dbReference type="EMBL" id="JAIWYP010000012">
    <property type="protein sequence ID" value="KAH3727983.1"/>
    <property type="molecule type" value="Genomic_DNA"/>
</dbReference>
<proteinExistence type="predicted"/>
<sequence length="65" mass="7394">MHNDITGETVLLPVGFYCETDPDCCETYAEDRSKDFTNDDIGVVKTHDTWTVGEKNEKVLLLNKE</sequence>
<reference evidence="1" key="1">
    <citation type="journal article" date="2019" name="bioRxiv">
        <title>The Genome of the Zebra Mussel, Dreissena polymorpha: A Resource for Invasive Species Research.</title>
        <authorList>
            <person name="McCartney M.A."/>
            <person name="Auch B."/>
            <person name="Kono T."/>
            <person name="Mallez S."/>
            <person name="Zhang Y."/>
            <person name="Obille A."/>
            <person name="Becker A."/>
            <person name="Abrahante J.E."/>
            <person name="Garbe J."/>
            <person name="Badalamenti J.P."/>
            <person name="Herman A."/>
            <person name="Mangelson H."/>
            <person name="Liachko I."/>
            <person name="Sullivan S."/>
            <person name="Sone E.D."/>
            <person name="Koren S."/>
            <person name="Silverstein K.A.T."/>
            <person name="Beckman K.B."/>
            <person name="Gohl D.M."/>
        </authorList>
    </citation>
    <scope>NUCLEOTIDE SEQUENCE</scope>
    <source>
        <strain evidence="1">Duluth1</strain>
        <tissue evidence="1">Whole animal</tissue>
    </source>
</reference>
<name>A0A9D4CMA5_DREPO</name>
<dbReference type="AlphaFoldDB" id="A0A9D4CMA5"/>
<protein>
    <submittedName>
        <fullName evidence="1">Uncharacterized protein</fullName>
    </submittedName>
</protein>
<keyword evidence="2" id="KW-1185">Reference proteome</keyword>
<accession>A0A9D4CMA5</accession>
<comment type="caution">
    <text evidence="1">The sequence shown here is derived from an EMBL/GenBank/DDBJ whole genome shotgun (WGS) entry which is preliminary data.</text>
</comment>
<evidence type="ECO:0000313" key="2">
    <source>
        <dbReference type="Proteomes" id="UP000828390"/>
    </source>
</evidence>
<dbReference type="Proteomes" id="UP000828390">
    <property type="component" value="Unassembled WGS sequence"/>
</dbReference>
<evidence type="ECO:0000313" key="1">
    <source>
        <dbReference type="EMBL" id="KAH3727983.1"/>
    </source>
</evidence>
<organism evidence="1 2">
    <name type="scientific">Dreissena polymorpha</name>
    <name type="common">Zebra mussel</name>
    <name type="synonym">Mytilus polymorpha</name>
    <dbReference type="NCBI Taxonomy" id="45954"/>
    <lineage>
        <taxon>Eukaryota</taxon>
        <taxon>Metazoa</taxon>
        <taxon>Spiralia</taxon>
        <taxon>Lophotrochozoa</taxon>
        <taxon>Mollusca</taxon>
        <taxon>Bivalvia</taxon>
        <taxon>Autobranchia</taxon>
        <taxon>Heteroconchia</taxon>
        <taxon>Euheterodonta</taxon>
        <taxon>Imparidentia</taxon>
        <taxon>Neoheterodontei</taxon>
        <taxon>Myida</taxon>
        <taxon>Dreissenoidea</taxon>
        <taxon>Dreissenidae</taxon>
        <taxon>Dreissena</taxon>
    </lineage>
</organism>